<protein>
    <submittedName>
        <fullName evidence="9">Putative ABC transport system permease protein</fullName>
    </submittedName>
</protein>
<evidence type="ECO:0000256" key="4">
    <source>
        <dbReference type="ARBA" id="ARBA00022989"/>
    </source>
</evidence>
<keyword evidence="10" id="KW-1185">Reference proteome</keyword>
<feature type="transmembrane region" description="Helical" evidence="6">
    <location>
        <begin position="773"/>
        <end position="799"/>
    </location>
</feature>
<accession>A0A1G6ZWV0</accession>
<dbReference type="STRING" id="637679.GCA_001550055_01893"/>
<evidence type="ECO:0000259" key="8">
    <source>
        <dbReference type="Pfam" id="PF12704"/>
    </source>
</evidence>
<dbReference type="Pfam" id="PF12704">
    <property type="entry name" value="MacB_PCD"/>
    <property type="match status" value="2"/>
</dbReference>
<dbReference type="InterPro" id="IPR025857">
    <property type="entry name" value="MacB_PCD"/>
</dbReference>
<feature type="transmembrane region" description="Helical" evidence="6">
    <location>
        <begin position="380"/>
        <end position="407"/>
    </location>
</feature>
<feature type="transmembrane region" description="Helical" evidence="6">
    <location>
        <begin position="286"/>
        <end position="308"/>
    </location>
</feature>
<evidence type="ECO:0000259" key="7">
    <source>
        <dbReference type="Pfam" id="PF02687"/>
    </source>
</evidence>
<dbReference type="PANTHER" id="PTHR30572">
    <property type="entry name" value="MEMBRANE COMPONENT OF TRANSPORTER-RELATED"/>
    <property type="match status" value="1"/>
</dbReference>
<evidence type="ECO:0000256" key="3">
    <source>
        <dbReference type="ARBA" id="ARBA00022692"/>
    </source>
</evidence>
<sequence length="810" mass="89898">MFFNYFKTALRSLMRHKLFSSINILGLAMGLAAFILIILFVRNEFSWDSHWDRAEDIYRLENTYVRVGQPDRPTPNAVEPLKQVFFDTFQEVEAIARYIDGGVTLRHDGELFSQQVHFAEPGYLDFFGVDVLKGGFDAASVKLSDLAISERTAEKYFGDAPVLGQKLTLRIGGEFRDFYVSAIIADPEVHSVVQHDFVVPFNREYFAGARWFSEDWRFAYWQTYARFAPGTDMALIRAELPAIVDRFLPKNQQGQENGRNWSMTLGLVNIGDVHLYGNGTNAKPDVLYGFTGVAFLILLIAVVNFLNLSMARTAHRAREVAVRKVLGASRRQVVQQFLGESILLAFGALLLALTMVEIALPYYNEFLSSIIEMNLLGEPAMLGALVLLGVGVGVSAGSFQATYFAMLKPHDVLYSNTASDNGTSKLRQGLVVAQFSISVALMIIAFFVHKQTEFARQLDLGFTADNLIVLSGTNNERSNEIKQRLLESPFIEAVGRSSDVPTEGSEDRLHIRPVTGGDPVMLDGLPTGPDFFKVYEIPLLAGRYLTDAGADVLRDRVEDAEYASAANIVVNEMGAKLLGFETPDAAIGQQVSADLSSSLRVDATIVGVVEDFHFDSARDVIRPGIYYIDFIRNSDMSVRIDGNNRDAAIAAIEQAWHATYPDSILRYRTMDEMVERQYQTDDQLSNILAAFTLLAVLISCMGLYGLASFTAERRTKEIGIRKVLGARLADIVGLMLWQFSKPILIANLIAWPVAFYFLNDWLNGFAYRVELGVLPFLVMGAGALLIGWLTVAGHALAVARSNPINALKHD</sequence>
<dbReference type="GO" id="GO:0022857">
    <property type="term" value="F:transmembrane transporter activity"/>
    <property type="evidence" value="ECO:0007669"/>
    <property type="project" value="TreeGrafter"/>
</dbReference>
<feature type="domain" description="MacB-like periplasmic core" evidence="8">
    <location>
        <begin position="20"/>
        <end position="242"/>
    </location>
</feature>
<organism evidence="9 10">
    <name type="scientific">Kordiimonas lacus</name>
    <dbReference type="NCBI Taxonomy" id="637679"/>
    <lineage>
        <taxon>Bacteria</taxon>
        <taxon>Pseudomonadati</taxon>
        <taxon>Pseudomonadota</taxon>
        <taxon>Alphaproteobacteria</taxon>
        <taxon>Kordiimonadales</taxon>
        <taxon>Kordiimonadaceae</taxon>
        <taxon>Kordiimonas</taxon>
    </lineage>
</organism>
<dbReference type="GO" id="GO:0005886">
    <property type="term" value="C:plasma membrane"/>
    <property type="evidence" value="ECO:0007669"/>
    <property type="project" value="UniProtKB-SubCell"/>
</dbReference>
<evidence type="ECO:0000256" key="5">
    <source>
        <dbReference type="ARBA" id="ARBA00023136"/>
    </source>
</evidence>
<feature type="domain" description="ABC3 transporter permease C-terminal" evidence="7">
    <location>
        <begin position="293"/>
        <end position="397"/>
    </location>
</feature>
<comment type="subcellular location">
    <subcellularLocation>
        <location evidence="1">Cell membrane</location>
        <topology evidence="1">Multi-pass membrane protein</topology>
    </subcellularLocation>
</comment>
<feature type="transmembrane region" description="Helical" evidence="6">
    <location>
        <begin position="728"/>
        <end position="753"/>
    </location>
</feature>
<dbReference type="PANTHER" id="PTHR30572:SF18">
    <property type="entry name" value="ABC-TYPE MACROLIDE FAMILY EXPORT SYSTEM PERMEASE COMPONENT 2"/>
    <property type="match status" value="1"/>
</dbReference>
<name>A0A1G6ZWV0_9PROT</name>
<dbReference type="EMBL" id="FNAK01000004">
    <property type="protein sequence ID" value="SDE06325.1"/>
    <property type="molecule type" value="Genomic_DNA"/>
</dbReference>
<dbReference type="AlphaFoldDB" id="A0A1G6ZWV0"/>
<feature type="transmembrane region" description="Helical" evidence="6">
    <location>
        <begin position="428"/>
        <end position="448"/>
    </location>
</feature>
<evidence type="ECO:0000313" key="9">
    <source>
        <dbReference type="EMBL" id="SDE06325.1"/>
    </source>
</evidence>
<keyword evidence="3 6" id="KW-0812">Transmembrane</keyword>
<evidence type="ECO:0000313" key="10">
    <source>
        <dbReference type="Proteomes" id="UP000183685"/>
    </source>
</evidence>
<reference evidence="9 10" key="1">
    <citation type="submission" date="2016-10" db="EMBL/GenBank/DDBJ databases">
        <authorList>
            <person name="de Groot N.N."/>
        </authorList>
    </citation>
    <scope>NUCLEOTIDE SEQUENCE [LARGE SCALE GENOMIC DNA]</scope>
    <source>
        <strain evidence="9 10">CGMCC 1.9109</strain>
    </source>
</reference>
<keyword evidence="4 6" id="KW-1133">Transmembrane helix</keyword>
<gene>
    <name evidence="9" type="ORF">SAMN04488071_1962</name>
</gene>
<feature type="transmembrane region" description="Helical" evidence="6">
    <location>
        <begin position="21"/>
        <end position="41"/>
    </location>
</feature>
<dbReference type="RefSeq" id="WP_160328601.1">
    <property type="nucleotide sequence ID" value="NZ_FNAK01000004.1"/>
</dbReference>
<dbReference type="Pfam" id="PF02687">
    <property type="entry name" value="FtsX"/>
    <property type="match status" value="2"/>
</dbReference>
<feature type="transmembrane region" description="Helical" evidence="6">
    <location>
        <begin position="337"/>
        <end position="360"/>
    </location>
</feature>
<evidence type="ECO:0000256" key="1">
    <source>
        <dbReference type="ARBA" id="ARBA00004651"/>
    </source>
</evidence>
<dbReference type="InterPro" id="IPR050250">
    <property type="entry name" value="Macrolide_Exporter_MacB"/>
</dbReference>
<evidence type="ECO:0000256" key="6">
    <source>
        <dbReference type="SAM" id="Phobius"/>
    </source>
</evidence>
<proteinExistence type="predicted"/>
<dbReference type="InterPro" id="IPR003838">
    <property type="entry name" value="ABC3_permease_C"/>
</dbReference>
<dbReference type="Proteomes" id="UP000183685">
    <property type="component" value="Unassembled WGS sequence"/>
</dbReference>
<evidence type="ECO:0000256" key="2">
    <source>
        <dbReference type="ARBA" id="ARBA00022475"/>
    </source>
</evidence>
<keyword evidence="2" id="KW-1003">Cell membrane</keyword>
<feature type="transmembrane region" description="Helical" evidence="6">
    <location>
        <begin position="687"/>
        <end position="707"/>
    </location>
</feature>
<keyword evidence="5 6" id="KW-0472">Membrane</keyword>
<feature type="domain" description="MacB-like periplasmic core" evidence="8">
    <location>
        <begin position="437"/>
        <end position="654"/>
    </location>
</feature>
<feature type="domain" description="ABC3 transporter permease C-terminal" evidence="7">
    <location>
        <begin position="690"/>
        <end position="803"/>
    </location>
</feature>